<comment type="caution">
    <text evidence="2">The sequence shown here is derived from an EMBL/GenBank/DDBJ whole genome shotgun (WGS) entry which is preliminary data.</text>
</comment>
<evidence type="ECO:0000256" key="1">
    <source>
        <dbReference type="SAM" id="MobiDB-lite"/>
    </source>
</evidence>
<name>A0A2G5SDI4_9PELO</name>
<reference evidence="3" key="1">
    <citation type="submission" date="2017-10" db="EMBL/GenBank/DDBJ databases">
        <title>Rapid genome shrinkage in a self-fertile nematode reveals novel sperm competition proteins.</title>
        <authorList>
            <person name="Yin D."/>
            <person name="Schwarz E.M."/>
            <person name="Thomas C.G."/>
            <person name="Felde R.L."/>
            <person name="Korf I.F."/>
            <person name="Cutter A.D."/>
            <person name="Schartner C.M."/>
            <person name="Ralston E.J."/>
            <person name="Meyer B.J."/>
            <person name="Haag E.S."/>
        </authorList>
    </citation>
    <scope>NUCLEOTIDE SEQUENCE [LARGE SCALE GENOMIC DNA]</scope>
    <source>
        <strain evidence="3">JU1422</strain>
    </source>
</reference>
<proteinExistence type="predicted"/>
<dbReference type="EMBL" id="PDUG01000015">
    <property type="protein sequence ID" value="PIC13077.1"/>
    <property type="molecule type" value="Genomic_DNA"/>
</dbReference>
<feature type="region of interest" description="Disordered" evidence="1">
    <location>
        <begin position="1"/>
        <end position="62"/>
    </location>
</feature>
<organism evidence="2 3">
    <name type="scientific">Caenorhabditis nigoni</name>
    <dbReference type="NCBI Taxonomy" id="1611254"/>
    <lineage>
        <taxon>Eukaryota</taxon>
        <taxon>Metazoa</taxon>
        <taxon>Ecdysozoa</taxon>
        <taxon>Nematoda</taxon>
        <taxon>Chromadorea</taxon>
        <taxon>Rhabditida</taxon>
        <taxon>Rhabditina</taxon>
        <taxon>Rhabditomorpha</taxon>
        <taxon>Rhabditoidea</taxon>
        <taxon>Rhabditidae</taxon>
        <taxon>Peloderinae</taxon>
        <taxon>Caenorhabditis</taxon>
    </lineage>
</organism>
<evidence type="ECO:0000313" key="2">
    <source>
        <dbReference type="EMBL" id="PIC13077.1"/>
    </source>
</evidence>
<dbReference type="AlphaFoldDB" id="A0A2G5SDI4"/>
<sequence>MQTEQAAVEARRRHGSTEPSGDWYTDRPHRKRREWKKWQEQDPASEGTPRPTSANDPRSNKAYALDCEMVYSRWTRAGSFDYGRHV</sequence>
<keyword evidence="3" id="KW-1185">Reference proteome</keyword>
<accession>A0A2G5SDI4</accession>
<protein>
    <submittedName>
        <fullName evidence="2">Uncharacterized protein</fullName>
    </submittedName>
</protein>
<evidence type="ECO:0000313" key="3">
    <source>
        <dbReference type="Proteomes" id="UP000230233"/>
    </source>
</evidence>
<gene>
    <name evidence="2" type="ORF">B9Z55_027960</name>
</gene>
<dbReference type="Proteomes" id="UP000230233">
    <property type="component" value="Unassembled WGS sequence"/>
</dbReference>